<dbReference type="InterPro" id="IPR023459">
    <property type="entry name" value="Tscrpt_elong_fac_GreA/B_fam"/>
</dbReference>
<evidence type="ECO:0000256" key="8">
    <source>
        <dbReference type="HAMAP-Rule" id="MF_00105"/>
    </source>
</evidence>
<keyword evidence="5 8" id="KW-0804">Transcription</keyword>
<evidence type="ECO:0000256" key="1">
    <source>
        <dbReference type="ARBA" id="ARBA00008213"/>
    </source>
</evidence>
<dbReference type="Gene3D" id="1.10.287.180">
    <property type="entry name" value="Transcription elongation factor, GreA/GreB, N-terminal domain"/>
    <property type="match status" value="1"/>
</dbReference>
<dbReference type="Pfam" id="PF01272">
    <property type="entry name" value="GreA_GreB"/>
    <property type="match status" value="1"/>
</dbReference>
<accession>A0A1G9JU23</accession>
<proteinExistence type="inferred from homology"/>
<evidence type="ECO:0000256" key="6">
    <source>
        <dbReference type="ARBA" id="ARBA00024916"/>
    </source>
</evidence>
<keyword evidence="12" id="KW-0648">Protein biosynthesis</keyword>
<dbReference type="AlphaFoldDB" id="A0A1G9JU23"/>
<dbReference type="PROSITE" id="PS00829">
    <property type="entry name" value="GREAB_1"/>
    <property type="match status" value="1"/>
</dbReference>
<dbReference type="SUPFAM" id="SSF54534">
    <property type="entry name" value="FKBP-like"/>
    <property type="match status" value="1"/>
</dbReference>
<keyword evidence="13" id="KW-1185">Reference proteome</keyword>
<evidence type="ECO:0000256" key="4">
    <source>
        <dbReference type="ARBA" id="ARBA00023125"/>
    </source>
</evidence>
<evidence type="ECO:0000256" key="7">
    <source>
        <dbReference type="ARBA" id="ARBA00030776"/>
    </source>
</evidence>
<dbReference type="InterPro" id="IPR028624">
    <property type="entry name" value="Tscrpt_elong_fac_GreA/B"/>
</dbReference>
<feature type="domain" description="Transcription elongation factor GreA/GreB C-terminal" evidence="10">
    <location>
        <begin position="86"/>
        <end position="164"/>
    </location>
</feature>
<dbReference type="InterPro" id="IPR001437">
    <property type="entry name" value="Tscrpt_elong_fac_GreA/B_C"/>
</dbReference>
<protein>
    <recommendedName>
        <fullName evidence="2 8">Transcription elongation factor GreA</fullName>
    </recommendedName>
    <alternativeName>
        <fullName evidence="7 8">Transcript cleavage factor GreA</fullName>
    </alternativeName>
</protein>
<evidence type="ECO:0000313" key="12">
    <source>
        <dbReference type="EMBL" id="SDL40766.1"/>
    </source>
</evidence>
<evidence type="ECO:0000256" key="5">
    <source>
        <dbReference type="ARBA" id="ARBA00023163"/>
    </source>
</evidence>
<dbReference type="EMBL" id="FNGP01000002">
    <property type="protein sequence ID" value="SDL40766.1"/>
    <property type="molecule type" value="Genomic_DNA"/>
</dbReference>
<dbReference type="InterPro" id="IPR018151">
    <property type="entry name" value="TF_GreA/GreB_CS"/>
</dbReference>
<sequence>MSDTNSNVVWLTQEAYDKLEAELNELKTVGRPEVSARIAAAREEGDLSENGGYHAAREEQGQMEGRIAQLEQLLRQAKVGEPEGHADEVAPGKLITIAYDGDPDDTDTFLLGSREVLAVDDSVEHAVYSPQSPLGAAILGKRIGDEASYEAPNGKTISVKVTAVDVL</sequence>
<dbReference type="InterPro" id="IPR006359">
    <property type="entry name" value="Tscrpt_elong_fac_GreA"/>
</dbReference>
<dbReference type="PIRSF" id="PIRSF006092">
    <property type="entry name" value="GreA_GreB"/>
    <property type="match status" value="1"/>
</dbReference>
<dbReference type="RefSeq" id="WP_093250449.1">
    <property type="nucleotide sequence ID" value="NZ_FNGP01000002.1"/>
</dbReference>
<name>A0A1G9JU23_9ACTN</name>
<dbReference type="GO" id="GO:0070063">
    <property type="term" value="F:RNA polymerase binding"/>
    <property type="evidence" value="ECO:0007669"/>
    <property type="project" value="InterPro"/>
</dbReference>
<organism evidence="12 13">
    <name type="scientific">Tessaracoccus oleiagri</name>
    <dbReference type="NCBI Taxonomy" id="686624"/>
    <lineage>
        <taxon>Bacteria</taxon>
        <taxon>Bacillati</taxon>
        <taxon>Actinomycetota</taxon>
        <taxon>Actinomycetes</taxon>
        <taxon>Propionibacteriales</taxon>
        <taxon>Propionibacteriaceae</taxon>
        <taxon>Tessaracoccus</taxon>
    </lineage>
</organism>
<dbReference type="InterPro" id="IPR036953">
    <property type="entry name" value="GreA/GreB_C_sf"/>
</dbReference>
<feature type="domain" description="Transcription elongation factor GreA/GreB N-terminal" evidence="11">
    <location>
        <begin position="9"/>
        <end position="79"/>
    </location>
</feature>
<evidence type="ECO:0000256" key="2">
    <source>
        <dbReference type="ARBA" id="ARBA00013729"/>
    </source>
</evidence>
<dbReference type="NCBIfam" id="TIGR01462">
    <property type="entry name" value="greA"/>
    <property type="match status" value="1"/>
</dbReference>
<dbReference type="Gene3D" id="3.10.50.30">
    <property type="entry name" value="Transcription elongation factor, GreA/GreB, C-terminal domain"/>
    <property type="match status" value="1"/>
</dbReference>
<evidence type="ECO:0000256" key="3">
    <source>
        <dbReference type="ARBA" id="ARBA00023015"/>
    </source>
</evidence>
<dbReference type="GO" id="GO:0032784">
    <property type="term" value="P:regulation of DNA-templated transcription elongation"/>
    <property type="evidence" value="ECO:0007669"/>
    <property type="project" value="UniProtKB-UniRule"/>
</dbReference>
<dbReference type="InterPro" id="IPR036805">
    <property type="entry name" value="Tscrpt_elong_fac_GreA/B_N_sf"/>
</dbReference>
<dbReference type="SUPFAM" id="SSF46557">
    <property type="entry name" value="GreA transcript cleavage protein, N-terminal domain"/>
    <property type="match status" value="1"/>
</dbReference>
<reference evidence="12 13" key="1">
    <citation type="submission" date="2016-10" db="EMBL/GenBank/DDBJ databases">
        <authorList>
            <person name="de Groot N.N."/>
        </authorList>
    </citation>
    <scope>NUCLEOTIDE SEQUENCE [LARGE SCALE GENOMIC DNA]</scope>
    <source>
        <strain evidence="12 13">CGMCC 1.9159</strain>
    </source>
</reference>
<dbReference type="Pfam" id="PF03449">
    <property type="entry name" value="GreA_GreB_N"/>
    <property type="match status" value="1"/>
</dbReference>
<comment type="similarity">
    <text evidence="1 8 9">Belongs to the GreA/GreB family.</text>
</comment>
<dbReference type="PANTHER" id="PTHR30437">
    <property type="entry name" value="TRANSCRIPTION ELONGATION FACTOR GREA"/>
    <property type="match status" value="1"/>
</dbReference>
<dbReference type="InterPro" id="IPR022691">
    <property type="entry name" value="Tscrpt_elong_fac_GreA/B_N"/>
</dbReference>
<evidence type="ECO:0000259" key="11">
    <source>
        <dbReference type="Pfam" id="PF03449"/>
    </source>
</evidence>
<dbReference type="OrthoDB" id="9797227at2"/>
<dbReference type="NCBIfam" id="NF001262">
    <property type="entry name" value="PRK00226.1-3"/>
    <property type="match status" value="1"/>
</dbReference>
<dbReference type="GO" id="GO:0003677">
    <property type="term" value="F:DNA binding"/>
    <property type="evidence" value="ECO:0007669"/>
    <property type="project" value="UniProtKB-UniRule"/>
</dbReference>
<dbReference type="GO" id="GO:0006354">
    <property type="term" value="P:DNA-templated transcription elongation"/>
    <property type="evidence" value="ECO:0007669"/>
    <property type="project" value="TreeGrafter"/>
</dbReference>
<keyword evidence="3 8" id="KW-0805">Transcription regulation</keyword>
<dbReference type="FunFam" id="1.10.287.180:FF:000001">
    <property type="entry name" value="Transcription elongation factor GreA"/>
    <property type="match status" value="1"/>
</dbReference>
<evidence type="ECO:0000256" key="9">
    <source>
        <dbReference type="RuleBase" id="RU000556"/>
    </source>
</evidence>
<dbReference type="HAMAP" id="MF_00105">
    <property type="entry name" value="GreA_GreB"/>
    <property type="match status" value="1"/>
</dbReference>
<dbReference type="STRING" id="686624.SAMN04488242_1459"/>
<dbReference type="PROSITE" id="PS00830">
    <property type="entry name" value="GREAB_2"/>
    <property type="match status" value="1"/>
</dbReference>
<dbReference type="PANTHER" id="PTHR30437:SF4">
    <property type="entry name" value="TRANSCRIPTION ELONGATION FACTOR GREA"/>
    <property type="match status" value="1"/>
</dbReference>
<gene>
    <name evidence="8" type="primary">greA</name>
    <name evidence="12" type="ORF">SAMN04488242_1459</name>
</gene>
<evidence type="ECO:0000259" key="10">
    <source>
        <dbReference type="Pfam" id="PF01272"/>
    </source>
</evidence>
<comment type="function">
    <text evidence="6 8 9">Necessary for efficient RNA polymerase transcription elongation past template-encoded arresting sites. The arresting sites in DNA have the property of trapping a certain fraction of elongating RNA polymerases that pass through, resulting in locked ternary complexes. Cleavage of the nascent transcript by cleavage factors such as GreA or GreB allows the resumption of elongation from the new 3'terminus. GreA releases sequences of 2 to 3 nucleotides.</text>
</comment>
<keyword evidence="4 8" id="KW-0238">DNA-binding</keyword>
<dbReference type="Proteomes" id="UP000199475">
    <property type="component" value="Unassembled WGS sequence"/>
</dbReference>
<dbReference type="GO" id="GO:0003746">
    <property type="term" value="F:translation elongation factor activity"/>
    <property type="evidence" value="ECO:0007669"/>
    <property type="project" value="UniProtKB-KW"/>
</dbReference>
<evidence type="ECO:0000313" key="13">
    <source>
        <dbReference type="Proteomes" id="UP000199475"/>
    </source>
</evidence>
<keyword evidence="12" id="KW-0251">Elongation factor</keyword>